<dbReference type="AlphaFoldDB" id="W4KK02"/>
<dbReference type="EMBL" id="KI925455">
    <property type="protein sequence ID" value="ETW85366.1"/>
    <property type="molecule type" value="Genomic_DNA"/>
</dbReference>
<sequence length="149" mass="15953">MLVMTAIVTALSTLIFVKLFITPQQIIIVRPSPSPTSPSSFSIETLVSPPAVPISTAIRNLLTGKQTGAVQIVESDTVKEAPQTEVKDQQVEVNKSRSRSSSAPTSSSGSPPFKGDLTASRPIRPRMDQRDRLTSYFGRRGSKTPAAAS</sequence>
<dbReference type="RefSeq" id="XP_009542231.1">
    <property type="nucleotide sequence ID" value="XM_009543936.1"/>
</dbReference>
<evidence type="ECO:0000313" key="2">
    <source>
        <dbReference type="EMBL" id="ETW85366.1"/>
    </source>
</evidence>
<evidence type="ECO:0000313" key="3">
    <source>
        <dbReference type="Proteomes" id="UP000030671"/>
    </source>
</evidence>
<feature type="region of interest" description="Disordered" evidence="1">
    <location>
        <begin position="79"/>
        <end position="149"/>
    </location>
</feature>
<dbReference type="KEGG" id="hir:HETIRDRAFT_311554"/>
<keyword evidence="3" id="KW-1185">Reference proteome</keyword>
<accession>W4KK02</accession>
<reference evidence="2 3" key="1">
    <citation type="journal article" date="2012" name="New Phytol.">
        <title>Insight into trade-off between wood decay and parasitism from the genome of a fungal forest pathogen.</title>
        <authorList>
            <person name="Olson A."/>
            <person name="Aerts A."/>
            <person name="Asiegbu F."/>
            <person name="Belbahri L."/>
            <person name="Bouzid O."/>
            <person name="Broberg A."/>
            <person name="Canback B."/>
            <person name="Coutinho P.M."/>
            <person name="Cullen D."/>
            <person name="Dalman K."/>
            <person name="Deflorio G."/>
            <person name="van Diepen L.T."/>
            <person name="Dunand C."/>
            <person name="Duplessis S."/>
            <person name="Durling M."/>
            <person name="Gonthier P."/>
            <person name="Grimwood J."/>
            <person name="Fossdal C.G."/>
            <person name="Hansson D."/>
            <person name="Henrissat B."/>
            <person name="Hietala A."/>
            <person name="Himmelstrand K."/>
            <person name="Hoffmeister D."/>
            <person name="Hogberg N."/>
            <person name="James T.Y."/>
            <person name="Karlsson M."/>
            <person name="Kohler A."/>
            <person name="Kues U."/>
            <person name="Lee Y.H."/>
            <person name="Lin Y.C."/>
            <person name="Lind M."/>
            <person name="Lindquist E."/>
            <person name="Lombard V."/>
            <person name="Lucas S."/>
            <person name="Lunden K."/>
            <person name="Morin E."/>
            <person name="Murat C."/>
            <person name="Park J."/>
            <person name="Raffaello T."/>
            <person name="Rouze P."/>
            <person name="Salamov A."/>
            <person name="Schmutz J."/>
            <person name="Solheim H."/>
            <person name="Stahlberg J."/>
            <person name="Velez H."/>
            <person name="de Vries R.P."/>
            <person name="Wiebenga A."/>
            <person name="Woodward S."/>
            <person name="Yakovlev I."/>
            <person name="Garbelotto M."/>
            <person name="Martin F."/>
            <person name="Grigoriev I.V."/>
            <person name="Stenlid J."/>
        </authorList>
    </citation>
    <scope>NUCLEOTIDE SEQUENCE [LARGE SCALE GENOMIC DNA]</scope>
    <source>
        <strain evidence="2 3">TC 32-1</strain>
    </source>
</reference>
<gene>
    <name evidence="2" type="ORF">HETIRDRAFT_311554</name>
</gene>
<dbReference type="Proteomes" id="UP000030671">
    <property type="component" value="Unassembled WGS sequence"/>
</dbReference>
<protein>
    <submittedName>
        <fullName evidence="2">Uncharacterized protein</fullName>
    </submittedName>
</protein>
<dbReference type="InParanoid" id="W4KK02"/>
<name>W4KK02_HETIT</name>
<evidence type="ECO:0000256" key="1">
    <source>
        <dbReference type="SAM" id="MobiDB-lite"/>
    </source>
</evidence>
<feature type="compositionally biased region" description="Low complexity" evidence="1">
    <location>
        <begin position="99"/>
        <end position="112"/>
    </location>
</feature>
<dbReference type="GeneID" id="20669882"/>
<dbReference type="HOGENOM" id="CLU_1749898_0_0_1"/>
<organism evidence="2 3">
    <name type="scientific">Heterobasidion irregulare (strain TC 32-1)</name>
    <dbReference type="NCBI Taxonomy" id="747525"/>
    <lineage>
        <taxon>Eukaryota</taxon>
        <taxon>Fungi</taxon>
        <taxon>Dikarya</taxon>
        <taxon>Basidiomycota</taxon>
        <taxon>Agaricomycotina</taxon>
        <taxon>Agaricomycetes</taxon>
        <taxon>Russulales</taxon>
        <taxon>Bondarzewiaceae</taxon>
        <taxon>Heterobasidion</taxon>
        <taxon>Heterobasidion annosum species complex</taxon>
    </lineage>
</organism>
<proteinExistence type="predicted"/>